<dbReference type="InterPro" id="IPR003111">
    <property type="entry name" value="Lon_prtase_N"/>
</dbReference>
<keyword evidence="2" id="KW-0378">Hydrolase</keyword>
<dbReference type="PANTHER" id="PTHR46732">
    <property type="entry name" value="ATP-DEPENDENT PROTEASE LA (LON) DOMAIN PROTEIN"/>
    <property type="match status" value="1"/>
</dbReference>
<dbReference type="Gene3D" id="2.30.130.40">
    <property type="entry name" value="LON domain-like"/>
    <property type="match status" value="1"/>
</dbReference>
<accession>A0A3L0VVP5</accession>
<dbReference type="Gene3D" id="1.10.4060.10">
    <property type="entry name" value="BPP1347 like domain"/>
    <property type="match status" value="1"/>
</dbReference>
<proteinExistence type="predicted"/>
<reference evidence="2" key="1">
    <citation type="submission" date="2018-10" db="EMBL/GenBank/DDBJ databases">
        <authorList>
            <consortium name="NARMS: The National Antimicrobial Resistance Monitoring System"/>
        </authorList>
    </citation>
    <scope>NUCLEOTIDE SEQUENCE [LARGE SCALE GENOMIC DNA]</scope>
    <source>
        <strain evidence="2">CVM N17EC0388</strain>
    </source>
</reference>
<dbReference type="InterPro" id="IPR015947">
    <property type="entry name" value="PUA-like_sf"/>
</dbReference>
<dbReference type="SMART" id="SM00464">
    <property type="entry name" value="LON"/>
    <property type="match status" value="1"/>
</dbReference>
<dbReference type="InterPro" id="IPR046336">
    <property type="entry name" value="Lon_prtase_N_sf"/>
</dbReference>
<dbReference type="Pfam" id="PF02190">
    <property type="entry name" value="LON_substr_bdg"/>
    <property type="match status" value="1"/>
</dbReference>
<feature type="domain" description="Lon N-terminal" evidence="1">
    <location>
        <begin position="31"/>
        <end position="219"/>
    </location>
</feature>
<dbReference type="GO" id="GO:0006508">
    <property type="term" value="P:proteolysis"/>
    <property type="evidence" value="ECO:0007669"/>
    <property type="project" value="UniProtKB-KW"/>
</dbReference>
<dbReference type="PANTHER" id="PTHR46732:SF8">
    <property type="entry name" value="ATP-DEPENDENT PROTEASE LA (LON) DOMAIN PROTEIN"/>
    <property type="match status" value="1"/>
</dbReference>
<evidence type="ECO:0000259" key="1">
    <source>
        <dbReference type="PROSITE" id="PS51787"/>
    </source>
</evidence>
<evidence type="ECO:0000313" key="2">
    <source>
        <dbReference type="EMBL" id="MHO03868.1"/>
    </source>
</evidence>
<comment type="caution">
    <text evidence="2">The sequence shown here is derived from an EMBL/GenBank/DDBJ whole genome shotgun (WGS) entry which is preliminary data.</text>
</comment>
<dbReference type="PROSITE" id="PS51787">
    <property type="entry name" value="LON_N"/>
    <property type="match status" value="1"/>
</dbReference>
<keyword evidence="2" id="KW-0645">Protease</keyword>
<sequence length="219" mass="25112">MLRVFLFQLALNDLLWCGRRIKKHLQQRNNLMKLALFPLSAHLLPGGIMPLRIFEPRYQRMIAEAGDQGFVLCMLDPRQPDALRNMYPIATRVRIVDFDQLPDGLLGITVLGMERVRIVDLWQESDGLRVGEVELLPLWQTGRLNADQHSLASALQEVFNDYPEYAALYHNPDWDDASWVAQRWLEVLPIPVEQKQWLLAAENNLPALSLLSGLLVATH</sequence>
<name>A0A3L0VVP5_ECOLX</name>
<dbReference type="GO" id="GO:0008233">
    <property type="term" value="F:peptidase activity"/>
    <property type="evidence" value="ECO:0007669"/>
    <property type="project" value="UniProtKB-KW"/>
</dbReference>
<dbReference type="AlphaFoldDB" id="A0A3L0VVP5"/>
<dbReference type="EMBL" id="RNRV01000007">
    <property type="protein sequence ID" value="MHO03868.1"/>
    <property type="molecule type" value="Genomic_DNA"/>
</dbReference>
<gene>
    <name evidence="2" type="ORF">D9F05_05710</name>
</gene>
<organism evidence="2">
    <name type="scientific">Escherichia coli</name>
    <dbReference type="NCBI Taxonomy" id="562"/>
    <lineage>
        <taxon>Bacteria</taxon>
        <taxon>Pseudomonadati</taxon>
        <taxon>Pseudomonadota</taxon>
        <taxon>Gammaproteobacteria</taxon>
        <taxon>Enterobacterales</taxon>
        <taxon>Enterobacteriaceae</taxon>
        <taxon>Escherichia</taxon>
    </lineage>
</organism>
<protein>
    <submittedName>
        <fullName evidence="2">ATP-dependent protease</fullName>
    </submittedName>
</protein>
<dbReference type="SUPFAM" id="SSF88697">
    <property type="entry name" value="PUA domain-like"/>
    <property type="match status" value="1"/>
</dbReference>